<dbReference type="PATRIC" id="fig|1395516.4.peg.3053"/>
<accession>V8R945</accession>
<protein>
    <submittedName>
        <fullName evidence="1">Uncharacterized protein</fullName>
    </submittedName>
</protein>
<proteinExistence type="predicted"/>
<comment type="caution">
    <text evidence="1">The sequence shown here is derived from an EMBL/GenBank/DDBJ whole genome shotgun (WGS) entry which is preliminary data.</text>
</comment>
<evidence type="ECO:0000313" key="1">
    <source>
        <dbReference type="EMBL" id="ETF07814.1"/>
    </source>
</evidence>
<dbReference type="HOGENOM" id="CLU_3295201_0_0_6"/>
<dbReference type="AlphaFoldDB" id="V8R945"/>
<name>V8R945_9PSED</name>
<organism evidence="1">
    <name type="scientific">Pseudomonas moraviensis R28-S</name>
    <dbReference type="NCBI Taxonomy" id="1395516"/>
    <lineage>
        <taxon>Bacteria</taxon>
        <taxon>Pseudomonadati</taxon>
        <taxon>Pseudomonadota</taxon>
        <taxon>Gammaproteobacteria</taxon>
        <taxon>Pseudomonadales</taxon>
        <taxon>Pseudomonadaceae</taxon>
        <taxon>Pseudomonas</taxon>
    </lineage>
</organism>
<reference evidence="1" key="1">
    <citation type="journal article" date="2014" name="Genome Announc.">
        <title>Draft Genome Sequence of Pseudomonas moraviensis R28-S.</title>
        <authorList>
            <person name="Hunter S.S."/>
            <person name="Yano H."/>
            <person name="Loftie-Eaton W."/>
            <person name="Hughes J."/>
            <person name="De Gelder L."/>
            <person name="Stragier P."/>
            <person name="De Vos P."/>
            <person name="Settles M.L."/>
            <person name="Top E.M."/>
        </authorList>
    </citation>
    <scope>NUCLEOTIDE SEQUENCE [LARGE SCALE GENOMIC DNA]</scope>
    <source>
        <strain evidence="1">R28-S</strain>
    </source>
</reference>
<gene>
    <name evidence="1" type="ORF">PMO01_15015</name>
</gene>
<dbReference type="EMBL" id="AYMZ01000006">
    <property type="protein sequence ID" value="ETF07814.1"/>
    <property type="molecule type" value="Genomic_DNA"/>
</dbReference>
<dbReference type="Proteomes" id="UP000024771">
    <property type="component" value="Chromosome"/>
</dbReference>
<sequence>MNDSATIFIAAKYFDIVVIAIINAESQRVLVSLCNNLQCQ</sequence>